<dbReference type="STRING" id="4533.J3LCH9"/>
<sequence>MGWSTYIMASGETQEGESKGKVHSIDVWDKAHQKKDPHLKAALEMVYNELAKRNYTKCGNVSTKDYEEVFEENIDEQVNNTKSYNNVHSKPSVEQQLHSFSYATATDGHVNLSVPQEYMIAKQVSTASTAKRLKASHRSTEPTMVGENETNKVHSFEQANMAIQMDLLIT</sequence>
<dbReference type="EnsemblPlants" id="OB02G23460.1">
    <property type="protein sequence ID" value="OB02G23460.1"/>
    <property type="gene ID" value="OB02G23460"/>
</dbReference>
<dbReference type="Proteomes" id="UP000006038">
    <property type="component" value="Unassembled WGS sequence"/>
</dbReference>
<dbReference type="HOGENOM" id="CLU_1573050_0_0_1"/>
<dbReference type="AlphaFoldDB" id="J3LCH9"/>
<evidence type="ECO:0000313" key="2">
    <source>
        <dbReference type="Proteomes" id="UP000006038"/>
    </source>
</evidence>
<name>J3LCH9_ORYBR</name>
<evidence type="ECO:0000313" key="1">
    <source>
        <dbReference type="EnsemblPlants" id="OB02G23460.1"/>
    </source>
</evidence>
<organism evidence="1">
    <name type="scientific">Oryza brachyantha</name>
    <name type="common">malo sina</name>
    <dbReference type="NCBI Taxonomy" id="4533"/>
    <lineage>
        <taxon>Eukaryota</taxon>
        <taxon>Viridiplantae</taxon>
        <taxon>Streptophyta</taxon>
        <taxon>Embryophyta</taxon>
        <taxon>Tracheophyta</taxon>
        <taxon>Spermatophyta</taxon>
        <taxon>Magnoliopsida</taxon>
        <taxon>Liliopsida</taxon>
        <taxon>Poales</taxon>
        <taxon>Poaceae</taxon>
        <taxon>BOP clade</taxon>
        <taxon>Oryzoideae</taxon>
        <taxon>Oryzeae</taxon>
        <taxon>Oryzinae</taxon>
        <taxon>Oryza</taxon>
    </lineage>
</organism>
<accession>J3LCH9</accession>
<keyword evidence="2" id="KW-1185">Reference proteome</keyword>
<dbReference type="Gramene" id="OB02G23460.1">
    <property type="protein sequence ID" value="OB02G23460.1"/>
    <property type="gene ID" value="OB02G23460"/>
</dbReference>
<protein>
    <submittedName>
        <fullName evidence="1">Uncharacterized protein</fullName>
    </submittedName>
</protein>
<reference evidence="1" key="1">
    <citation type="submission" date="2013-04" db="UniProtKB">
        <authorList>
            <consortium name="EnsemblPlants"/>
        </authorList>
    </citation>
    <scope>IDENTIFICATION</scope>
</reference>
<proteinExistence type="predicted"/>